<keyword evidence="3" id="KW-0805">Transcription regulation</keyword>
<proteinExistence type="predicted"/>
<evidence type="ECO:0000313" key="9">
    <source>
        <dbReference type="Proteomes" id="UP000767238"/>
    </source>
</evidence>
<keyword evidence="5" id="KW-0539">Nucleus</keyword>
<reference evidence="8" key="1">
    <citation type="journal article" date="2021" name="J Fungi (Basel)">
        <title>Virulence traits and population genomics of the black yeast Aureobasidium melanogenum.</title>
        <authorList>
            <person name="Cernosa A."/>
            <person name="Sun X."/>
            <person name="Gostincar C."/>
            <person name="Fang C."/>
            <person name="Gunde-Cimerman N."/>
            <person name="Song Z."/>
        </authorList>
    </citation>
    <scope>NUCLEOTIDE SEQUENCE</scope>
    <source>
        <strain evidence="8">EXF-8016</strain>
    </source>
</reference>
<name>A0A9P8GP35_AURME</name>
<dbReference type="AlphaFoldDB" id="A0A9P8GP35"/>
<feature type="domain" description="Zn(2)-C6 fungal-type" evidence="7">
    <location>
        <begin position="30"/>
        <end position="59"/>
    </location>
</feature>
<evidence type="ECO:0000256" key="5">
    <source>
        <dbReference type="ARBA" id="ARBA00023242"/>
    </source>
</evidence>
<evidence type="ECO:0000256" key="2">
    <source>
        <dbReference type="ARBA" id="ARBA00022833"/>
    </source>
</evidence>
<organism evidence="8 9">
    <name type="scientific">Aureobasidium melanogenum</name>
    <name type="common">Aureobasidium pullulans var. melanogenum</name>
    <dbReference type="NCBI Taxonomy" id="46634"/>
    <lineage>
        <taxon>Eukaryota</taxon>
        <taxon>Fungi</taxon>
        <taxon>Dikarya</taxon>
        <taxon>Ascomycota</taxon>
        <taxon>Pezizomycotina</taxon>
        <taxon>Dothideomycetes</taxon>
        <taxon>Dothideomycetidae</taxon>
        <taxon>Dothideales</taxon>
        <taxon>Saccotheciaceae</taxon>
        <taxon>Aureobasidium</taxon>
    </lineage>
</organism>
<evidence type="ECO:0000256" key="3">
    <source>
        <dbReference type="ARBA" id="ARBA00023015"/>
    </source>
</evidence>
<keyword evidence="2" id="KW-0862">Zinc</keyword>
<comment type="caution">
    <text evidence="8">The sequence shown here is derived from an EMBL/GenBank/DDBJ whole genome shotgun (WGS) entry which is preliminary data.</text>
</comment>
<dbReference type="EMBL" id="JAHFYH010000001">
    <property type="protein sequence ID" value="KAH0237744.1"/>
    <property type="molecule type" value="Genomic_DNA"/>
</dbReference>
<evidence type="ECO:0000259" key="7">
    <source>
        <dbReference type="PROSITE" id="PS50048"/>
    </source>
</evidence>
<dbReference type="InterPro" id="IPR001138">
    <property type="entry name" value="Zn2Cys6_DnaBD"/>
</dbReference>
<dbReference type="Pfam" id="PF00172">
    <property type="entry name" value="Zn_clus"/>
    <property type="match status" value="1"/>
</dbReference>
<sequence length="306" mass="33872">MSTSLQIYSDGAPKNGKRRIPDFTGPHRVVCEPCHASKLKCDRGHPCSRCIKKQVECIYAPPPVRKKHSTGPDWRAILDIVEPPVTKTWSEYQSRAGLKGLLLLLTGSQKYSPGTGSPPFIHPSQLQNSEYPPPLARCATIAHMWANQTSDGGDIVREAILREAQALFESDGLNSSNDMERLVSMQAYLLLCLMLLPSCTTEPMMVPQEMKINLQELTAKSAREGLICPAEQTGSRPDYLSWILAEAKRRTLYAVYMVDDVINTLGNMPCVLGDDTYVWKSYGSILLTSRRGGEEKGGLLLSMSLD</sequence>
<feature type="region of interest" description="Disordered" evidence="6">
    <location>
        <begin position="1"/>
        <end position="21"/>
    </location>
</feature>
<dbReference type="Gene3D" id="4.10.240.10">
    <property type="entry name" value="Zn(2)-C6 fungal-type DNA-binding domain"/>
    <property type="match status" value="1"/>
</dbReference>
<dbReference type="GO" id="GO:0008270">
    <property type="term" value="F:zinc ion binding"/>
    <property type="evidence" value="ECO:0007669"/>
    <property type="project" value="InterPro"/>
</dbReference>
<dbReference type="GO" id="GO:0000981">
    <property type="term" value="F:DNA-binding transcription factor activity, RNA polymerase II-specific"/>
    <property type="evidence" value="ECO:0007669"/>
    <property type="project" value="InterPro"/>
</dbReference>
<keyword evidence="1" id="KW-0479">Metal-binding</keyword>
<protein>
    <recommendedName>
        <fullName evidence="7">Zn(2)-C6 fungal-type domain-containing protein</fullName>
    </recommendedName>
</protein>
<dbReference type="SUPFAM" id="SSF57701">
    <property type="entry name" value="Zn2/Cys6 DNA-binding domain"/>
    <property type="match status" value="1"/>
</dbReference>
<accession>A0A9P8GP35</accession>
<gene>
    <name evidence="8" type="ORF">KCV03_g277</name>
</gene>
<dbReference type="PANTHER" id="PTHR47660:SF3">
    <property type="entry name" value="FINGER DOMAIN PROTEIN, PUTATIVE (AFU_ORTHOLOGUE AFUA_4G03310)-RELATED"/>
    <property type="match status" value="1"/>
</dbReference>
<reference evidence="8" key="2">
    <citation type="submission" date="2021-08" db="EMBL/GenBank/DDBJ databases">
        <authorList>
            <person name="Gostincar C."/>
            <person name="Sun X."/>
            <person name="Song Z."/>
            <person name="Gunde-Cimerman N."/>
        </authorList>
    </citation>
    <scope>NUCLEOTIDE SEQUENCE</scope>
    <source>
        <strain evidence="8">EXF-8016</strain>
    </source>
</reference>
<evidence type="ECO:0000256" key="6">
    <source>
        <dbReference type="SAM" id="MobiDB-lite"/>
    </source>
</evidence>
<evidence type="ECO:0000256" key="4">
    <source>
        <dbReference type="ARBA" id="ARBA00023163"/>
    </source>
</evidence>
<dbReference type="PROSITE" id="PS00463">
    <property type="entry name" value="ZN2_CY6_FUNGAL_1"/>
    <property type="match status" value="1"/>
</dbReference>
<dbReference type="SMART" id="SM00066">
    <property type="entry name" value="GAL4"/>
    <property type="match status" value="1"/>
</dbReference>
<dbReference type="PROSITE" id="PS50048">
    <property type="entry name" value="ZN2_CY6_FUNGAL_2"/>
    <property type="match status" value="1"/>
</dbReference>
<evidence type="ECO:0000256" key="1">
    <source>
        <dbReference type="ARBA" id="ARBA00022723"/>
    </source>
</evidence>
<dbReference type="InterPro" id="IPR036864">
    <property type="entry name" value="Zn2-C6_fun-type_DNA-bd_sf"/>
</dbReference>
<evidence type="ECO:0000313" key="8">
    <source>
        <dbReference type="EMBL" id="KAH0237744.1"/>
    </source>
</evidence>
<feature type="non-terminal residue" evidence="8">
    <location>
        <position position="306"/>
    </location>
</feature>
<dbReference type="CDD" id="cd00067">
    <property type="entry name" value="GAL4"/>
    <property type="match status" value="1"/>
</dbReference>
<dbReference type="Proteomes" id="UP000767238">
    <property type="component" value="Unassembled WGS sequence"/>
</dbReference>
<dbReference type="PANTHER" id="PTHR47660">
    <property type="entry name" value="TRANSCRIPTION FACTOR WITH C2H2 AND ZN(2)-CYS(6) DNA BINDING DOMAIN (EUROFUNG)-RELATED-RELATED"/>
    <property type="match status" value="1"/>
</dbReference>
<keyword evidence="4" id="KW-0804">Transcription</keyword>